<organism evidence="1 2">
    <name type="scientific">Corchorus olitorius</name>
    <dbReference type="NCBI Taxonomy" id="93759"/>
    <lineage>
        <taxon>Eukaryota</taxon>
        <taxon>Viridiplantae</taxon>
        <taxon>Streptophyta</taxon>
        <taxon>Embryophyta</taxon>
        <taxon>Tracheophyta</taxon>
        <taxon>Spermatophyta</taxon>
        <taxon>Magnoliopsida</taxon>
        <taxon>eudicotyledons</taxon>
        <taxon>Gunneridae</taxon>
        <taxon>Pentapetalae</taxon>
        <taxon>rosids</taxon>
        <taxon>malvids</taxon>
        <taxon>Malvales</taxon>
        <taxon>Malvaceae</taxon>
        <taxon>Grewioideae</taxon>
        <taxon>Apeibeae</taxon>
        <taxon>Corchorus</taxon>
    </lineage>
</organism>
<keyword evidence="2" id="KW-1185">Reference proteome</keyword>
<dbReference type="AlphaFoldDB" id="A0A1R3J316"/>
<proteinExistence type="predicted"/>
<reference evidence="2" key="1">
    <citation type="submission" date="2013-09" db="EMBL/GenBank/DDBJ databases">
        <title>Corchorus olitorius genome sequencing.</title>
        <authorList>
            <person name="Alam M."/>
            <person name="Haque M.S."/>
            <person name="Islam M.S."/>
            <person name="Emdad E.M."/>
            <person name="Islam M.M."/>
            <person name="Ahmed B."/>
            <person name="Halim A."/>
            <person name="Hossen Q.M.M."/>
            <person name="Hossain M.Z."/>
            <person name="Ahmed R."/>
            <person name="Khan M.M."/>
            <person name="Islam R."/>
            <person name="Rashid M.M."/>
            <person name="Khan S.A."/>
            <person name="Rahman M.S."/>
            <person name="Alam M."/>
            <person name="Yahiya A.S."/>
            <person name="Khan M.S."/>
            <person name="Azam M.S."/>
            <person name="Haque T."/>
            <person name="Lashkar M.Z.H."/>
            <person name="Akhand A.I."/>
            <person name="Morshed G."/>
            <person name="Roy S."/>
            <person name="Uddin K.S."/>
            <person name="Rabeya T."/>
            <person name="Hossain A.S."/>
            <person name="Chowdhury A."/>
            <person name="Snigdha A.R."/>
            <person name="Mortoza M.S."/>
            <person name="Matin S.A."/>
            <person name="Hoque S.M.E."/>
            <person name="Islam M.K."/>
            <person name="Roy D.K."/>
            <person name="Haider R."/>
            <person name="Moosa M.M."/>
            <person name="Elias S.M."/>
            <person name="Hasan A.M."/>
            <person name="Jahan S."/>
            <person name="Shafiuddin M."/>
            <person name="Mahmood N."/>
            <person name="Shommy N.S."/>
        </authorList>
    </citation>
    <scope>NUCLEOTIDE SEQUENCE [LARGE SCALE GENOMIC DNA]</scope>
    <source>
        <strain evidence="2">cv. O-4</strain>
    </source>
</reference>
<dbReference type="Proteomes" id="UP000187203">
    <property type="component" value="Unassembled WGS sequence"/>
</dbReference>
<sequence>MDLPTIVKDVDHCWKEQQLLVEKETKSRSVSTAIAQFIVIGDSVRRSSGGVREAEICSPGKLSCDGLVIWVKRNRVWKMGEGESGLALVLGGCKADDVAQFQQSMSWTGIVEDLA</sequence>
<evidence type="ECO:0000313" key="2">
    <source>
        <dbReference type="Proteomes" id="UP000187203"/>
    </source>
</evidence>
<name>A0A1R3J316_9ROSI</name>
<dbReference type="EMBL" id="AWUE01016876">
    <property type="protein sequence ID" value="OMO89222.1"/>
    <property type="molecule type" value="Genomic_DNA"/>
</dbReference>
<evidence type="ECO:0000313" key="1">
    <source>
        <dbReference type="EMBL" id="OMO89222.1"/>
    </source>
</evidence>
<comment type="caution">
    <text evidence="1">The sequence shown here is derived from an EMBL/GenBank/DDBJ whole genome shotgun (WGS) entry which is preliminary data.</text>
</comment>
<gene>
    <name evidence="1" type="ORF">COLO4_19848</name>
</gene>
<protein>
    <submittedName>
        <fullName evidence="1">Uncharacterized protein</fullName>
    </submittedName>
</protein>
<accession>A0A1R3J316</accession>